<feature type="non-terminal residue" evidence="2">
    <location>
        <position position="1"/>
    </location>
</feature>
<dbReference type="AlphaFoldDB" id="X0T4I4"/>
<dbReference type="InterPro" id="IPR035647">
    <property type="entry name" value="EFG_III/V"/>
</dbReference>
<sequence length="51" mass="5902">QADIFKYAIDLRSITQGRGTFSLKFSHYEEVPANIVQEIIAKSKEEEEDKK</sequence>
<dbReference type="EMBL" id="BARS01004760">
    <property type="protein sequence ID" value="GAF83072.1"/>
    <property type="molecule type" value="Genomic_DNA"/>
</dbReference>
<protein>
    <recommendedName>
        <fullName evidence="1">Elongation factor EFG domain-containing protein</fullName>
    </recommendedName>
</protein>
<feature type="domain" description="Elongation factor EFG" evidence="1">
    <location>
        <begin position="2"/>
        <end position="38"/>
    </location>
</feature>
<organism evidence="2">
    <name type="scientific">marine sediment metagenome</name>
    <dbReference type="NCBI Taxonomy" id="412755"/>
    <lineage>
        <taxon>unclassified sequences</taxon>
        <taxon>metagenomes</taxon>
        <taxon>ecological metagenomes</taxon>
    </lineage>
</organism>
<dbReference type="SUPFAM" id="SSF54980">
    <property type="entry name" value="EF-G C-terminal domain-like"/>
    <property type="match status" value="1"/>
</dbReference>
<comment type="caution">
    <text evidence="2">The sequence shown here is derived from an EMBL/GenBank/DDBJ whole genome shotgun (WGS) entry which is preliminary data.</text>
</comment>
<dbReference type="InterPro" id="IPR000640">
    <property type="entry name" value="EFG_V-like"/>
</dbReference>
<evidence type="ECO:0000313" key="2">
    <source>
        <dbReference type="EMBL" id="GAF83072.1"/>
    </source>
</evidence>
<dbReference type="Pfam" id="PF00679">
    <property type="entry name" value="EFG_C"/>
    <property type="match status" value="1"/>
</dbReference>
<reference evidence="2" key="1">
    <citation type="journal article" date="2014" name="Front. Microbiol.">
        <title>High frequency of phylogenetically diverse reductive dehalogenase-homologous genes in deep subseafloor sedimentary metagenomes.</title>
        <authorList>
            <person name="Kawai M."/>
            <person name="Futagami T."/>
            <person name="Toyoda A."/>
            <person name="Takaki Y."/>
            <person name="Nishi S."/>
            <person name="Hori S."/>
            <person name="Arai W."/>
            <person name="Tsubouchi T."/>
            <person name="Morono Y."/>
            <person name="Uchiyama I."/>
            <person name="Ito T."/>
            <person name="Fujiyama A."/>
            <person name="Inagaki F."/>
            <person name="Takami H."/>
        </authorList>
    </citation>
    <scope>NUCLEOTIDE SEQUENCE</scope>
    <source>
        <strain evidence="2">Expedition CK06-06</strain>
    </source>
</reference>
<proteinExistence type="predicted"/>
<evidence type="ECO:0000259" key="1">
    <source>
        <dbReference type="Pfam" id="PF00679"/>
    </source>
</evidence>
<dbReference type="Gene3D" id="3.30.70.240">
    <property type="match status" value="1"/>
</dbReference>
<name>X0T4I4_9ZZZZ</name>
<gene>
    <name evidence="2" type="ORF">S01H1_09309</name>
</gene>
<accession>X0T4I4</accession>